<sequence>MPQWIILCVSATAELHFPLSFKCTHDLWSSVSRHNQFLHGRLYDLPSTLDGEFESEIDFHAISWSETRVRERTETDFCTSDAYWLMSYRTILIIYEYANLD</sequence>
<evidence type="ECO:0000313" key="1">
    <source>
        <dbReference type="EMBL" id="THH07526.1"/>
    </source>
</evidence>
<dbReference type="AlphaFoldDB" id="A0A4S4L7H5"/>
<dbReference type="Proteomes" id="UP000308199">
    <property type="component" value="Unassembled WGS sequence"/>
</dbReference>
<dbReference type="EMBL" id="SGPK01000139">
    <property type="protein sequence ID" value="THH07526.1"/>
    <property type="molecule type" value="Genomic_DNA"/>
</dbReference>
<protein>
    <submittedName>
        <fullName evidence="1">Uncharacterized protein</fullName>
    </submittedName>
</protein>
<comment type="caution">
    <text evidence="1">The sequence shown here is derived from an EMBL/GenBank/DDBJ whole genome shotgun (WGS) entry which is preliminary data.</text>
</comment>
<proteinExistence type="predicted"/>
<reference evidence="1 2" key="1">
    <citation type="submission" date="2019-02" db="EMBL/GenBank/DDBJ databases">
        <title>Genome sequencing of the rare red list fungi Phellinidium pouzarii.</title>
        <authorList>
            <person name="Buettner E."/>
            <person name="Kellner H."/>
        </authorList>
    </citation>
    <scope>NUCLEOTIDE SEQUENCE [LARGE SCALE GENOMIC DNA]</scope>
    <source>
        <strain evidence="1 2">DSM 108285</strain>
    </source>
</reference>
<evidence type="ECO:0000313" key="2">
    <source>
        <dbReference type="Proteomes" id="UP000308199"/>
    </source>
</evidence>
<accession>A0A4S4L7H5</accession>
<keyword evidence="2" id="KW-1185">Reference proteome</keyword>
<dbReference type="OrthoDB" id="10676495at2759"/>
<gene>
    <name evidence="1" type="ORF">EW145_g3328</name>
</gene>
<name>A0A4S4L7H5_9AGAM</name>
<organism evidence="1 2">
    <name type="scientific">Phellinidium pouzarii</name>
    <dbReference type="NCBI Taxonomy" id="167371"/>
    <lineage>
        <taxon>Eukaryota</taxon>
        <taxon>Fungi</taxon>
        <taxon>Dikarya</taxon>
        <taxon>Basidiomycota</taxon>
        <taxon>Agaricomycotina</taxon>
        <taxon>Agaricomycetes</taxon>
        <taxon>Hymenochaetales</taxon>
        <taxon>Hymenochaetaceae</taxon>
        <taxon>Phellinidium</taxon>
    </lineage>
</organism>